<organism evidence="1 2">
    <name type="scientific">Paraburkholderia caffeinitolerans</name>
    <dbReference type="NCBI Taxonomy" id="1723730"/>
    <lineage>
        <taxon>Bacteria</taxon>
        <taxon>Pseudomonadati</taxon>
        <taxon>Pseudomonadota</taxon>
        <taxon>Betaproteobacteria</taxon>
        <taxon>Burkholderiales</taxon>
        <taxon>Burkholderiaceae</taxon>
        <taxon>Paraburkholderia</taxon>
    </lineage>
</organism>
<name>A0A6J5H376_9BURK</name>
<dbReference type="EMBL" id="CADIKL010000074">
    <property type="protein sequence ID" value="CAB3810001.1"/>
    <property type="molecule type" value="Genomic_DNA"/>
</dbReference>
<dbReference type="RefSeq" id="WP_129563908.1">
    <property type="nucleotide sequence ID" value="NZ_CADIKL010000074.1"/>
</dbReference>
<evidence type="ECO:0000313" key="1">
    <source>
        <dbReference type="EMBL" id="CAB3810001.1"/>
    </source>
</evidence>
<protein>
    <recommendedName>
        <fullName evidence="3">DUF2946 domain-containing protein</fullName>
    </recommendedName>
</protein>
<proteinExistence type="predicted"/>
<reference evidence="1 2" key="1">
    <citation type="submission" date="2020-04" db="EMBL/GenBank/DDBJ databases">
        <authorList>
            <person name="De Canck E."/>
        </authorList>
    </citation>
    <scope>NUCLEOTIDE SEQUENCE [LARGE SCALE GENOMIC DNA]</scope>
    <source>
        <strain evidence="1 2">LMG 28688</strain>
    </source>
</reference>
<gene>
    <name evidence="1" type="ORF">LMG28688_07118</name>
</gene>
<keyword evidence="2" id="KW-1185">Reference proteome</keyword>
<dbReference type="Proteomes" id="UP000494119">
    <property type="component" value="Unassembled WGS sequence"/>
</dbReference>
<dbReference type="InterPro" id="IPR021333">
    <property type="entry name" value="DUF2946"/>
</dbReference>
<accession>A0A6J5H376</accession>
<evidence type="ECO:0000313" key="2">
    <source>
        <dbReference type="Proteomes" id="UP000494119"/>
    </source>
</evidence>
<dbReference type="Pfam" id="PF11162">
    <property type="entry name" value="DUF2946"/>
    <property type="match status" value="1"/>
</dbReference>
<evidence type="ECO:0008006" key="3">
    <source>
        <dbReference type="Google" id="ProtNLM"/>
    </source>
</evidence>
<sequence>MRRFHLKLVSLLGTLAILMTTLAPVISHLLATQTTQMSTMNGHCDMPSMRVSQTAHGNAAHAHVTPGDLQDCGYCNLFAHLPVAPGVPVSLVLATRLVHARVAARFERLARAEPLTLALARAPPSA</sequence>
<dbReference type="AlphaFoldDB" id="A0A6J5H376"/>